<gene>
    <name evidence="3" type="ORF">FJZ47_15610</name>
</gene>
<evidence type="ECO:0000313" key="4">
    <source>
        <dbReference type="Proteomes" id="UP000712673"/>
    </source>
</evidence>
<reference evidence="3" key="1">
    <citation type="submission" date="2019-03" db="EMBL/GenBank/DDBJ databases">
        <title>Lake Tanganyika Metagenome-Assembled Genomes (MAGs).</title>
        <authorList>
            <person name="Tran P."/>
        </authorList>
    </citation>
    <scope>NUCLEOTIDE SEQUENCE</scope>
    <source>
        <strain evidence="3">K_DeepCast_65m_m2_066</strain>
    </source>
</reference>
<dbReference type="SUPFAM" id="SSF110296">
    <property type="entry name" value="Oligoxyloglucan reducing end-specific cellobiohydrolase"/>
    <property type="match status" value="1"/>
</dbReference>
<name>A0A938B525_UNCTE</name>
<organism evidence="3 4">
    <name type="scientific">Tectimicrobiota bacterium</name>
    <dbReference type="NCBI Taxonomy" id="2528274"/>
    <lineage>
        <taxon>Bacteria</taxon>
        <taxon>Pseudomonadati</taxon>
        <taxon>Nitrospinota/Tectimicrobiota group</taxon>
        <taxon>Candidatus Tectimicrobiota</taxon>
    </lineage>
</organism>
<dbReference type="PANTHER" id="PTHR43739:SF5">
    <property type="entry name" value="EXO-ALPHA-SIALIDASE"/>
    <property type="match status" value="1"/>
</dbReference>
<sequence length="174" mass="18877">MDQTAILVGTIGQGVMRSHDGGETWQRIGIYQGMHSDAMVRMLAHNPRRPEVVYAGTDKGLYCSDDVGATWKQIDSPLNTHAVWAITIDPLNPDIMFAGTGTPGPARVFRSTDGGKAWEEKPATIADECPNVGIPRITGIAIDPVNRRNVWMGIEVDGLRCSADCGETWKTING</sequence>
<dbReference type="InterPro" id="IPR015943">
    <property type="entry name" value="WD40/YVTN_repeat-like_dom_sf"/>
</dbReference>
<dbReference type="CDD" id="cd15482">
    <property type="entry name" value="Sialidase_non-viral"/>
    <property type="match status" value="1"/>
</dbReference>
<accession>A0A938B525</accession>
<dbReference type="GO" id="GO:0010411">
    <property type="term" value="P:xyloglucan metabolic process"/>
    <property type="evidence" value="ECO:0007669"/>
    <property type="project" value="TreeGrafter"/>
</dbReference>
<evidence type="ECO:0000256" key="1">
    <source>
        <dbReference type="ARBA" id="ARBA00022737"/>
    </source>
</evidence>
<dbReference type="Gene3D" id="2.130.10.10">
    <property type="entry name" value="YVTN repeat-like/Quinoprotein amine dehydrogenase"/>
    <property type="match status" value="2"/>
</dbReference>
<dbReference type="InterPro" id="IPR052025">
    <property type="entry name" value="Xyloglucanase_GH74"/>
</dbReference>
<dbReference type="AlphaFoldDB" id="A0A938B525"/>
<evidence type="ECO:0000259" key="2">
    <source>
        <dbReference type="Pfam" id="PF15902"/>
    </source>
</evidence>
<dbReference type="Pfam" id="PF15902">
    <property type="entry name" value="Sortilin-Vps10"/>
    <property type="match status" value="1"/>
</dbReference>
<dbReference type="InterPro" id="IPR031778">
    <property type="entry name" value="Sortilin_N"/>
</dbReference>
<feature type="non-terminal residue" evidence="3">
    <location>
        <position position="174"/>
    </location>
</feature>
<protein>
    <recommendedName>
        <fullName evidence="2">Sortilin N-terminal domain-containing protein</fullName>
    </recommendedName>
</protein>
<comment type="caution">
    <text evidence="3">The sequence shown here is derived from an EMBL/GenBank/DDBJ whole genome shotgun (WGS) entry which is preliminary data.</text>
</comment>
<proteinExistence type="predicted"/>
<feature type="domain" description="Sortilin N-terminal" evidence="2">
    <location>
        <begin position="15"/>
        <end position="119"/>
    </location>
</feature>
<dbReference type="Proteomes" id="UP000712673">
    <property type="component" value="Unassembled WGS sequence"/>
</dbReference>
<dbReference type="PANTHER" id="PTHR43739">
    <property type="entry name" value="XYLOGLUCANASE (EUROFUNG)"/>
    <property type="match status" value="1"/>
</dbReference>
<dbReference type="EMBL" id="VGLS01000512">
    <property type="protein sequence ID" value="MBM3225210.1"/>
    <property type="molecule type" value="Genomic_DNA"/>
</dbReference>
<evidence type="ECO:0000313" key="3">
    <source>
        <dbReference type="EMBL" id="MBM3225210.1"/>
    </source>
</evidence>
<keyword evidence="1" id="KW-0677">Repeat</keyword>